<dbReference type="Pfam" id="PF05168">
    <property type="entry name" value="HEPN"/>
    <property type="match status" value="1"/>
</dbReference>
<feature type="region of interest" description="Disordered" evidence="1">
    <location>
        <begin position="536"/>
        <end position="558"/>
    </location>
</feature>
<dbReference type="Gene3D" id="1.10.287.110">
    <property type="entry name" value="DnaJ domain"/>
    <property type="match status" value="1"/>
</dbReference>
<feature type="compositionally biased region" description="Acidic residues" evidence="1">
    <location>
        <begin position="536"/>
        <end position="546"/>
    </location>
</feature>
<dbReference type="AlphaFoldDB" id="A0AAN8G5K9"/>
<dbReference type="EMBL" id="JAZGQO010000021">
    <property type="protein sequence ID" value="KAK6165583.1"/>
    <property type="molecule type" value="Genomic_DNA"/>
</dbReference>
<name>A0AAN8G5K9_PATCE</name>
<gene>
    <name evidence="3" type="ORF">SNE40_022485</name>
</gene>
<evidence type="ECO:0000313" key="4">
    <source>
        <dbReference type="Proteomes" id="UP001347796"/>
    </source>
</evidence>
<dbReference type="Proteomes" id="UP001347796">
    <property type="component" value="Unassembled WGS sequence"/>
</dbReference>
<dbReference type="Gene3D" id="1.20.120.330">
    <property type="entry name" value="Nucleotidyltransferases domain 2"/>
    <property type="match status" value="1"/>
</dbReference>
<evidence type="ECO:0000313" key="3">
    <source>
        <dbReference type="EMBL" id="KAK6165583.1"/>
    </source>
</evidence>
<reference evidence="3 4" key="1">
    <citation type="submission" date="2024-01" db="EMBL/GenBank/DDBJ databases">
        <title>The genome of the rayed Mediterranean limpet Patella caerulea (Linnaeus, 1758).</title>
        <authorList>
            <person name="Anh-Thu Weber A."/>
            <person name="Halstead-Nussloch G."/>
        </authorList>
    </citation>
    <scope>NUCLEOTIDE SEQUENCE [LARGE SCALE GENOMIC DNA]</scope>
    <source>
        <strain evidence="3">AATW-2023a</strain>
        <tissue evidence="3">Whole specimen</tissue>
    </source>
</reference>
<feature type="domain" description="HEPN" evidence="2">
    <location>
        <begin position="610"/>
        <end position="725"/>
    </location>
</feature>
<evidence type="ECO:0000259" key="2">
    <source>
        <dbReference type="SMART" id="SM00748"/>
    </source>
</evidence>
<protein>
    <recommendedName>
        <fullName evidence="2">HEPN domain-containing protein</fullName>
    </recommendedName>
</protein>
<evidence type="ECO:0000256" key="1">
    <source>
        <dbReference type="SAM" id="MobiDB-lite"/>
    </source>
</evidence>
<dbReference type="SUPFAM" id="SSF46565">
    <property type="entry name" value="Chaperone J-domain"/>
    <property type="match status" value="1"/>
</dbReference>
<proteinExistence type="predicted"/>
<dbReference type="InterPro" id="IPR036869">
    <property type="entry name" value="J_dom_sf"/>
</dbReference>
<sequence length="739" mass="86031">MVKASSLLIQSYRGETIKDHIYEVPRQFGDFRELFEELGAWSLATTDLYLGVLRDICTQCQGEELHANESVVVKRCMEQLISLWEKKTVSEDSMKEKYLFLPNENRILTKSTELILIDNKSIYNRVGNLTLPYFIGFKEMLIDVDEWMIHSHFPKKYQMKPLSKVAEVTITPECLENAVQNTIFTKKVSGMLKDAHVLKGIVRLVRHNKELDGQTIDDKSNRSLDEGIQTVIDIQIFEVVNLRTQLIHQGQAVPGSEKSCNIYFVKQHRSEQSYSLFIDKERSKDKLNEFHHKLSELLRRIFNVDISGYFLGIWEKVVNGKSHEIESYLDENEIKTSGFILRHRLFPPVGTIIPEKFHWLLDNSFCDFDKGEYVGYEIYDPDIEDISDDRSTVDPPYYIYATIVDIIQTETDTEFAIYSIDVGEEEPIPATVTRLYKFHRYNTSTSRELVLSDRREAESQMESNSDNLNIHTELQEIRRILTLAWRHSDEIERKRVLRRILLRWHPDKNQHNVEQSTIITQQIWNYVDRLERGLSLDDESVPDDETDGTRRSQHNPSYERFYSNVYSTGSKHARYSEEQRSNRRYYNDNSFHSSARDQPNPSPGQAVRWLKQAVWDLNAAEQSLSSGTYTPHNWICYKCQQSAEKALKAVWYKIDANKVSQDHNLNRVASGLPYPNLVQLAAELQSTIGEHTRMRYPDTVSYPKIPHDVYNESHSTPACILTRQIIDRSTELIGSKFVV</sequence>
<comment type="caution">
    <text evidence="3">The sequence shown here is derived from an EMBL/GenBank/DDBJ whole genome shotgun (WGS) entry which is preliminary data.</text>
</comment>
<organism evidence="3 4">
    <name type="scientific">Patella caerulea</name>
    <name type="common">Rayed Mediterranean limpet</name>
    <dbReference type="NCBI Taxonomy" id="87958"/>
    <lineage>
        <taxon>Eukaryota</taxon>
        <taxon>Metazoa</taxon>
        <taxon>Spiralia</taxon>
        <taxon>Lophotrochozoa</taxon>
        <taxon>Mollusca</taxon>
        <taxon>Gastropoda</taxon>
        <taxon>Patellogastropoda</taxon>
        <taxon>Patelloidea</taxon>
        <taxon>Patellidae</taxon>
        <taxon>Patella</taxon>
    </lineage>
</organism>
<dbReference type="SUPFAM" id="SSF81593">
    <property type="entry name" value="Nucleotidyltransferase substrate binding subunit/domain"/>
    <property type="match status" value="1"/>
</dbReference>
<dbReference type="SMART" id="SM00748">
    <property type="entry name" value="HEPN"/>
    <property type="match status" value="1"/>
</dbReference>
<dbReference type="InterPro" id="IPR007842">
    <property type="entry name" value="HEPN_dom"/>
</dbReference>
<keyword evidence="4" id="KW-1185">Reference proteome</keyword>
<dbReference type="PANTHER" id="PTHR46919">
    <property type="entry name" value="ZINC FINGER, C3HC4 TYPE (RING FINGER) FAMILY PROTEIN"/>
    <property type="match status" value="1"/>
</dbReference>
<dbReference type="PANTHER" id="PTHR46919:SF2">
    <property type="entry name" value="SACSIN"/>
    <property type="match status" value="1"/>
</dbReference>
<accession>A0AAN8G5K9</accession>